<dbReference type="HAMAP" id="MF_04145">
    <property type="entry name" value="TERL_SPP1"/>
    <property type="match status" value="1"/>
</dbReference>
<dbReference type="InterPro" id="IPR035413">
    <property type="entry name" value="Terminase_L_C"/>
</dbReference>
<dbReference type="HOGENOM" id="CLU_035697_2_0_9"/>
<gene>
    <name evidence="3" type="ORF">WOU_02533</name>
</gene>
<evidence type="ECO:0000259" key="2">
    <source>
        <dbReference type="Pfam" id="PF17288"/>
    </source>
</evidence>
<evidence type="ECO:0000259" key="1">
    <source>
        <dbReference type="Pfam" id="PF04466"/>
    </source>
</evidence>
<dbReference type="GO" id="GO:0004519">
    <property type="term" value="F:endonuclease activity"/>
    <property type="evidence" value="ECO:0007669"/>
    <property type="project" value="InterPro"/>
</dbReference>
<dbReference type="AlphaFoldDB" id="R3KAS8"/>
<dbReference type="PANTHER" id="PTHR39184">
    <property type="match status" value="1"/>
</dbReference>
<proteinExistence type="inferred from homology"/>
<evidence type="ECO:0000313" key="4">
    <source>
        <dbReference type="Proteomes" id="UP000013638"/>
    </source>
</evidence>
<dbReference type="InterPro" id="IPR044269">
    <property type="entry name" value="Terminase_large_su_SPP1-like"/>
</dbReference>
<feature type="domain" description="Phage terminase large subunit N-terminal" evidence="1">
    <location>
        <begin position="28"/>
        <end position="243"/>
    </location>
</feature>
<accession>R3KAS8</accession>
<dbReference type="NCBIfam" id="TIGR01547">
    <property type="entry name" value="phage_term_2"/>
    <property type="match status" value="1"/>
</dbReference>
<dbReference type="GO" id="GO:0016887">
    <property type="term" value="F:ATP hydrolysis activity"/>
    <property type="evidence" value="ECO:0007669"/>
    <property type="project" value="InterPro"/>
</dbReference>
<dbReference type="PANTHER" id="PTHR39184:SF1">
    <property type="entry name" value="PBSX PHAGE TERMINASE LARGE SUBUNIT"/>
    <property type="match status" value="1"/>
</dbReference>
<feature type="domain" description="Phage terminase large subunit C-terminal" evidence="2">
    <location>
        <begin position="278"/>
        <end position="422"/>
    </location>
</feature>
<sequence>MSKVVLSEILLDQFKPFWVASKRKKHLRYVLKGGRGSGKSFHIPMRIMLDIMEYPVSALGVRKVQNTILKSVYANFKGAANAMGVRHLFRFVDSKLEITYRPRGNKIYFAGADDPEKIKSIKDADFPLAIMWIEELAEFKTEDEVTTIENSVLREELEGKIVNESKRKNVYPFDYSFYYSYNPPKRRQSWVNKKYESSFIDNNTYVHHSTYLGNHHLSKKFIEEAENVKANKPLKYRWEYLGEAIGSGVVPFGNLKIEKGCITDEMVANFDNIRNGLDFGYATDPLAFVRWHYDKKKNGIYAIDEIYGVKISNRELAKKVKAKGYESERIGADSAEPKSIAELINEHSIKKLYGVKKGPDSVEYGEEWLDDLDFICIDPIRTPKIAKEFENIDYQTDKDGNPKSRLEDKDNHTIDATRYAFSEDMRSKRESANVKKTINTFKKLGLSR</sequence>
<dbReference type="InterPro" id="IPR052380">
    <property type="entry name" value="Viral_DNA_packaging_terminase"/>
</dbReference>
<dbReference type="Gene3D" id="3.30.420.280">
    <property type="match status" value="1"/>
</dbReference>
<name>R3KAS8_ENTFL</name>
<protein>
    <submittedName>
        <fullName evidence="3">PBSX family phage terminase, large subunit</fullName>
    </submittedName>
</protein>
<dbReference type="InterPro" id="IPR006437">
    <property type="entry name" value="Phage_terminase_lsu"/>
</dbReference>
<dbReference type="Pfam" id="PF17288">
    <property type="entry name" value="Terminase_3C"/>
    <property type="match status" value="1"/>
</dbReference>
<dbReference type="EMBL" id="ASDZ01000031">
    <property type="protein sequence ID" value="EOK10566.1"/>
    <property type="molecule type" value="Genomic_DNA"/>
</dbReference>
<dbReference type="PATRIC" id="fig|1169311.3.peg.2497"/>
<dbReference type="GO" id="GO:0005524">
    <property type="term" value="F:ATP binding"/>
    <property type="evidence" value="ECO:0007669"/>
    <property type="project" value="InterPro"/>
</dbReference>
<evidence type="ECO:0000313" key="3">
    <source>
        <dbReference type="EMBL" id="EOK10566.1"/>
    </source>
</evidence>
<dbReference type="InterPro" id="IPR035412">
    <property type="entry name" value="Terminase_L_N"/>
</dbReference>
<dbReference type="Gene3D" id="3.40.50.300">
    <property type="entry name" value="P-loop containing nucleotide triphosphate hydrolases"/>
    <property type="match status" value="1"/>
</dbReference>
<dbReference type="InterPro" id="IPR027417">
    <property type="entry name" value="P-loop_NTPase"/>
</dbReference>
<dbReference type="Pfam" id="PF04466">
    <property type="entry name" value="Terminase_3"/>
    <property type="match status" value="1"/>
</dbReference>
<dbReference type="Proteomes" id="UP000013638">
    <property type="component" value="Unassembled WGS sequence"/>
</dbReference>
<comment type="caution">
    <text evidence="3">The sequence shown here is derived from an EMBL/GenBank/DDBJ whole genome shotgun (WGS) entry which is preliminary data.</text>
</comment>
<organism evidence="3 4">
    <name type="scientific">Enterococcus faecalis ATCC 6055</name>
    <dbReference type="NCBI Taxonomy" id="1169311"/>
    <lineage>
        <taxon>Bacteria</taxon>
        <taxon>Bacillati</taxon>
        <taxon>Bacillota</taxon>
        <taxon>Bacilli</taxon>
        <taxon>Lactobacillales</taxon>
        <taxon>Enterococcaceae</taxon>
        <taxon>Enterococcus</taxon>
    </lineage>
</organism>
<reference evidence="3 4" key="1">
    <citation type="submission" date="2013-02" db="EMBL/GenBank/DDBJ databases">
        <title>The Genome Sequence of Enterococcus faecalis ATCC_6055.</title>
        <authorList>
            <consortium name="The Broad Institute Genome Sequencing Platform"/>
            <consortium name="The Broad Institute Genome Sequencing Center for Infectious Disease"/>
            <person name="Earl A.M."/>
            <person name="Gilmore M.S."/>
            <person name="Lebreton F."/>
            <person name="Walker B."/>
            <person name="Young S.K."/>
            <person name="Zeng Q."/>
            <person name="Gargeya S."/>
            <person name="Fitzgerald M."/>
            <person name="Haas B."/>
            <person name="Abouelleil A."/>
            <person name="Alvarado L."/>
            <person name="Arachchi H.M."/>
            <person name="Berlin A.M."/>
            <person name="Chapman S.B."/>
            <person name="Dewar J."/>
            <person name="Goldberg J."/>
            <person name="Griggs A."/>
            <person name="Gujja S."/>
            <person name="Hansen M."/>
            <person name="Howarth C."/>
            <person name="Imamovic A."/>
            <person name="Larimer J."/>
            <person name="McCowan C."/>
            <person name="Murphy C."/>
            <person name="Neiman D."/>
            <person name="Pearson M."/>
            <person name="Priest M."/>
            <person name="Roberts A."/>
            <person name="Saif S."/>
            <person name="Shea T."/>
            <person name="Sisk P."/>
            <person name="Sykes S."/>
            <person name="Wortman J."/>
            <person name="Nusbaum C."/>
            <person name="Birren B."/>
        </authorList>
    </citation>
    <scope>NUCLEOTIDE SEQUENCE [LARGE SCALE GENOMIC DNA]</scope>
    <source>
        <strain evidence="3 4">ATCC 6055</strain>
    </source>
</reference>